<dbReference type="SUPFAM" id="SSF81901">
    <property type="entry name" value="HCP-like"/>
    <property type="match status" value="1"/>
</dbReference>
<dbReference type="EMBL" id="JARBWL010000002">
    <property type="protein sequence ID" value="MDI2592785.1"/>
    <property type="molecule type" value="Genomic_DNA"/>
</dbReference>
<evidence type="ECO:0000313" key="3">
    <source>
        <dbReference type="Proteomes" id="UP001159100"/>
    </source>
</evidence>
<feature type="signal peptide" evidence="1">
    <location>
        <begin position="1"/>
        <end position="19"/>
    </location>
</feature>
<proteinExistence type="predicted"/>
<accession>A0ABT6QPS4</accession>
<evidence type="ECO:0000313" key="2">
    <source>
        <dbReference type="EMBL" id="MDI2592785.1"/>
    </source>
</evidence>
<dbReference type="Proteomes" id="UP001159100">
    <property type="component" value="Unassembled WGS sequence"/>
</dbReference>
<name>A0ABT6QPS4_9PSED</name>
<evidence type="ECO:0000256" key="1">
    <source>
        <dbReference type="SAM" id="SignalP"/>
    </source>
</evidence>
<dbReference type="RefSeq" id="WP_282316061.1">
    <property type="nucleotide sequence ID" value="NZ_JARBWL010000002.1"/>
</dbReference>
<comment type="caution">
    <text evidence="2">The sequence shown here is derived from an EMBL/GenBank/DDBJ whole genome shotgun (WGS) entry which is preliminary data.</text>
</comment>
<reference evidence="2 3" key="1">
    <citation type="submission" date="2023-02" db="EMBL/GenBank/DDBJ databases">
        <title>Pseudomonas chrutzelriedensis sp. nov., a potently antifungal strain isolated from moss.</title>
        <authorList>
            <person name="Schnyder A."/>
            <person name="Kalawong R."/>
            <person name="Eberl L."/>
            <person name="Agnoli K."/>
        </authorList>
    </citation>
    <scope>NUCLEOTIDE SEQUENCE [LARGE SCALE GENOMIC DNA]</scope>
    <source>
        <strain evidence="2 3">681</strain>
    </source>
</reference>
<feature type="chain" id="PRO_5046941594" evidence="1">
    <location>
        <begin position="20"/>
        <end position="274"/>
    </location>
</feature>
<keyword evidence="1" id="KW-0732">Signal</keyword>
<protein>
    <submittedName>
        <fullName evidence="2">Tetratricopeptide repeat protein</fullName>
    </submittedName>
</protein>
<gene>
    <name evidence="2" type="ORF">POF45_15330</name>
</gene>
<organism evidence="2 3">
    <name type="scientific">Pseudomonas fungipugnans</name>
    <dbReference type="NCBI Taxonomy" id="3024217"/>
    <lineage>
        <taxon>Bacteria</taxon>
        <taxon>Pseudomonadati</taxon>
        <taxon>Pseudomonadota</taxon>
        <taxon>Gammaproteobacteria</taxon>
        <taxon>Pseudomonadales</taxon>
        <taxon>Pseudomonadaceae</taxon>
        <taxon>Pseudomonas</taxon>
    </lineage>
</organism>
<keyword evidence="3" id="KW-1185">Reference proteome</keyword>
<sequence length="274" mass="30197">MKSLCRLYLLFFFSSFCYAADSNLVGVSGAALKFSSWDQDAAVWKHATFSKNDQGFSLYEEEPSSSVGLGINSDSLAPSKEYALIQRTVFGELNNKQQVEATEKSYCDMVSMDTGCVLLSRPAEACSGSWKGENWKTDEGEIINPKLETISPKELVKSVATIADISSKAFAIRGQLFMGAESYMSCYPAAKNVQALNDLGFYLAQAGDDSFALRIYRGIEVVGNRTVLMLNIADSLWNLKKTSEAIEYYNKYSDSMTAEGKAAKVPVRVVERVK</sequence>